<dbReference type="Pfam" id="PF07102">
    <property type="entry name" value="YbcO"/>
    <property type="match status" value="1"/>
</dbReference>
<dbReference type="InterPro" id="IPR010774">
    <property type="entry name" value="YbcO"/>
</dbReference>
<dbReference type="EMBL" id="UGRI01000001">
    <property type="protein sequence ID" value="SUA20860.1"/>
    <property type="molecule type" value="Genomic_DNA"/>
</dbReference>
<sequence>MSSAIRKAAKGGQCTPNIAGVCNDNPETVVLCRFPGETHGAGLKAAVWARVSGAVAAAARSTAGAQA</sequence>
<reference evidence="1" key="1">
    <citation type="submission" date="2018-06" db="EMBL/GenBank/DDBJ databases">
        <authorList>
            <consortium name="Pathogen Informatics"/>
            <person name="Doyle S."/>
        </authorList>
    </citation>
    <scope>NUCLEOTIDE SEQUENCE [LARGE SCALE GENOMIC DNA]</scope>
    <source>
        <strain evidence="1">NCTC11421</strain>
    </source>
</reference>
<dbReference type="Gene3D" id="3.30.50.20">
    <property type="entry name" value="prophage-derive protein ybcO"/>
    <property type="match status" value="1"/>
</dbReference>
<name>A0A378VXL9_NEIGO</name>
<proteinExistence type="predicted"/>
<gene>
    <name evidence="1" type="ORF">NCTC11421_00965</name>
</gene>
<protein>
    <submittedName>
        <fullName evidence="1">Phage associated protein</fullName>
    </submittedName>
</protein>
<accession>A0A378VXL9</accession>
<dbReference type="AlphaFoldDB" id="A0A378VXL9"/>
<evidence type="ECO:0000313" key="1">
    <source>
        <dbReference type="EMBL" id="SUA20860.1"/>
    </source>
</evidence>
<organism evidence="1">
    <name type="scientific">Neisseria gonorrhoeae</name>
    <dbReference type="NCBI Taxonomy" id="485"/>
    <lineage>
        <taxon>Bacteria</taxon>
        <taxon>Pseudomonadati</taxon>
        <taxon>Pseudomonadota</taxon>
        <taxon>Betaproteobacteria</taxon>
        <taxon>Neisseriales</taxon>
        <taxon>Neisseriaceae</taxon>
        <taxon>Neisseria</taxon>
    </lineage>
</organism>